<dbReference type="EMBL" id="CP092086">
    <property type="protein sequence ID" value="UUO00215.1"/>
    <property type="molecule type" value="Genomic_DNA"/>
</dbReference>
<dbReference type="AlphaFoldDB" id="A0A0A8TMC4"/>
<keyword evidence="1" id="KW-0614">Plasmid</keyword>
<organism evidence="1 2">
    <name type="scientific">Acinetobacter bereziniae</name>
    <name type="common">Acinetobacter genomosp. 10</name>
    <dbReference type="NCBI Taxonomy" id="106648"/>
    <lineage>
        <taxon>Bacteria</taxon>
        <taxon>Pseudomonadati</taxon>
        <taxon>Pseudomonadota</taxon>
        <taxon>Gammaproteobacteria</taxon>
        <taxon>Moraxellales</taxon>
        <taxon>Moraxellaceae</taxon>
        <taxon>Acinetobacter</taxon>
    </lineage>
</organism>
<dbReference type="RefSeq" id="WP_000908082.1">
    <property type="nucleotide sequence ID" value="NZ_BKMM01000087.1"/>
</dbReference>
<accession>A0A0A8TMC4</accession>
<sequence length="95" mass="10659">MAGLTGLNKKPEPTEQDKMLDAFISGAEKRVKALESSEKKFIRYTFSLNEDISKLIDELVVKGQNARINRSSIVRAAIENLSTYSADELKEILNK</sequence>
<protein>
    <submittedName>
        <fullName evidence="1">Uncharacterized protein</fullName>
    </submittedName>
</protein>
<proteinExistence type="predicted"/>
<geneLocation type="plasmid" evidence="1 2">
    <name>unnamed</name>
</geneLocation>
<gene>
    <name evidence="1" type="ORF">I9054_022180</name>
</gene>
<dbReference type="Proteomes" id="UP000644140">
    <property type="component" value="Plasmid unnamed"/>
</dbReference>
<dbReference type="GeneID" id="92836920"/>
<reference evidence="1" key="1">
    <citation type="submission" date="2022-02" db="EMBL/GenBank/DDBJ databases">
        <title>Characterization of Tn125 harboring carbapenem-resistant Acinetobacter bereziniae clinical isolates.</title>
        <authorList>
            <person name="Wong N.-K."/>
            <person name="Pan Q."/>
        </authorList>
    </citation>
    <scope>NUCLEOTIDE SEQUENCE</scope>
    <source>
        <strain evidence="1">GD03393</strain>
        <plasmid evidence="1">unnamed</plasmid>
    </source>
</reference>
<evidence type="ECO:0000313" key="1">
    <source>
        <dbReference type="EMBL" id="UUO00215.1"/>
    </source>
</evidence>
<evidence type="ECO:0000313" key="2">
    <source>
        <dbReference type="Proteomes" id="UP000644140"/>
    </source>
</evidence>
<name>A0A0A8TMC4_ACIBZ</name>